<evidence type="ECO:0000313" key="1">
    <source>
        <dbReference type="EMBL" id="AGS53202.1"/>
    </source>
</evidence>
<accession>A0A806K0K3</accession>
<sequence length="44" mass="4967">MVYWVCQFISFVDISTAGTSADFSIKLLFASISYLNSKTVDKRI</sequence>
<organism evidence="1">
    <name type="scientific">uncultured bacterium contig00081</name>
    <dbReference type="NCBI Taxonomy" id="1181557"/>
    <lineage>
        <taxon>Bacteria</taxon>
        <taxon>environmental samples</taxon>
    </lineage>
</organism>
<protein>
    <submittedName>
        <fullName evidence="1">Uncharacterized protein</fullName>
    </submittedName>
</protein>
<reference evidence="1" key="1">
    <citation type="submission" date="2012-03" db="EMBL/GenBank/DDBJ databases">
        <title>Functional metagenomics reveals considerable lignocellulase gene clusters in the gut microbiome of a wood-feeding higher termite.</title>
        <authorList>
            <person name="Liu N."/>
        </authorList>
    </citation>
    <scope>NUCLEOTIDE SEQUENCE</scope>
</reference>
<name>A0A806K0K3_9BACT</name>
<proteinExistence type="predicted"/>
<dbReference type="EMBL" id="JQ844224">
    <property type="protein sequence ID" value="AGS53202.1"/>
    <property type="molecule type" value="Genomic_DNA"/>
</dbReference>
<dbReference type="AlphaFoldDB" id="A0A806K0K3"/>